<dbReference type="AlphaFoldDB" id="A0AAE0GDY5"/>
<evidence type="ECO:0000313" key="6">
    <source>
        <dbReference type="Proteomes" id="UP001190700"/>
    </source>
</evidence>
<feature type="compositionally biased region" description="Basic and acidic residues" evidence="4">
    <location>
        <begin position="1"/>
        <end position="10"/>
    </location>
</feature>
<dbReference type="PANTHER" id="PTHR13720">
    <property type="entry name" value="WD-40 REPEAT PROTEIN"/>
    <property type="match status" value="1"/>
</dbReference>
<dbReference type="PROSITE" id="PS50082">
    <property type="entry name" value="WD_REPEATS_2"/>
    <property type="match status" value="1"/>
</dbReference>
<evidence type="ECO:0000256" key="2">
    <source>
        <dbReference type="ARBA" id="ARBA00022737"/>
    </source>
</evidence>
<feature type="region of interest" description="Disordered" evidence="4">
    <location>
        <begin position="1"/>
        <end position="20"/>
    </location>
</feature>
<evidence type="ECO:0000256" key="4">
    <source>
        <dbReference type="SAM" id="MobiDB-lite"/>
    </source>
</evidence>
<dbReference type="PANTHER" id="PTHR13720:SF33">
    <property type="entry name" value="HELP DOMAIN-CONTAINING PROTEIN"/>
    <property type="match status" value="1"/>
</dbReference>
<reference evidence="5 6" key="1">
    <citation type="journal article" date="2015" name="Genome Biol. Evol.">
        <title>Comparative Genomics of a Bacterivorous Green Alga Reveals Evolutionary Causalities and Consequences of Phago-Mixotrophic Mode of Nutrition.</title>
        <authorList>
            <person name="Burns J.A."/>
            <person name="Paasch A."/>
            <person name="Narechania A."/>
            <person name="Kim E."/>
        </authorList>
    </citation>
    <scope>NUCLEOTIDE SEQUENCE [LARGE SCALE GENOMIC DNA]</scope>
    <source>
        <strain evidence="5 6">PLY_AMNH</strain>
    </source>
</reference>
<evidence type="ECO:0000256" key="1">
    <source>
        <dbReference type="ARBA" id="ARBA00022574"/>
    </source>
</evidence>
<dbReference type="InterPro" id="IPR015943">
    <property type="entry name" value="WD40/YVTN_repeat-like_dom_sf"/>
</dbReference>
<dbReference type="Proteomes" id="UP001190700">
    <property type="component" value="Unassembled WGS sequence"/>
</dbReference>
<keyword evidence="6" id="KW-1185">Reference proteome</keyword>
<name>A0AAE0GDY5_9CHLO</name>
<comment type="caution">
    <text evidence="5">The sequence shown here is derived from an EMBL/GenBank/DDBJ whole genome shotgun (WGS) entry which is preliminary data.</text>
</comment>
<proteinExistence type="predicted"/>
<dbReference type="EMBL" id="LGRX02006721">
    <property type="protein sequence ID" value="KAK3276180.1"/>
    <property type="molecule type" value="Genomic_DNA"/>
</dbReference>
<protein>
    <submittedName>
        <fullName evidence="5">Uncharacterized protein</fullName>
    </submittedName>
</protein>
<dbReference type="InterPro" id="IPR050630">
    <property type="entry name" value="WD_repeat_EMAP"/>
</dbReference>
<keyword evidence="1 3" id="KW-0853">WD repeat</keyword>
<dbReference type="InterPro" id="IPR001680">
    <property type="entry name" value="WD40_rpt"/>
</dbReference>
<evidence type="ECO:0000256" key="3">
    <source>
        <dbReference type="PROSITE-ProRule" id="PRU00221"/>
    </source>
</evidence>
<keyword evidence="2" id="KW-0677">Repeat</keyword>
<sequence length="98" mass="10646">MAEGASEGRGHKGHSSHVMNVRFTADEKRVLSVGGKDRAVLQWRLVSTAGTPVRPPTDGGKNRDRLKGAAKCLSAVKRKELQWVHQKAGGARRRSAAY</sequence>
<gene>
    <name evidence="5" type="ORF">CYMTET_15733</name>
</gene>
<accession>A0AAE0GDY5</accession>
<dbReference type="Gene3D" id="2.130.10.10">
    <property type="entry name" value="YVTN repeat-like/Quinoprotein amine dehydrogenase"/>
    <property type="match status" value="1"/>
</dbReference>
<organism evidence="5 6">
    <name type="scientific">Cymbomonas tetramitiformis</name>
    <dbReference type="NCBI Taxonomy" id="36881"/>
    <lineage>
        <taxon>Eukaryota</taxon>
        <taxon>Viridiplantae</taxon>
        <taxon>Chlorophyta</taxon>
        <taxon>Pyramimonadophyceae</taxon>
        <taxon>Pyramimonadales</taxon>
        <taxon>Pyramimonadaceae</taxon>
        <taxon>Cymbomonas</taxon>
    </lineage>
</organism>
<evidence type="ECO:0000313" key="5">
    <source>
        <dbReference type="EMBL" id="KAK3276180.1"/>
    </source>
</evidence>
<feature type="repeat" description="WD" evidence="3">
    <location>
        <begin position="11"/>
        <end position="45"/>
    </location>
</feature>
<dbReference type="GO" id="GO:0008017">
    <property type="term" value="F:microtubule binding"/>
    <property type="evidence" value="ECO:0007669"/>
    <property type="project" value="TreeGrafter"/>
</dbReference>